<dbReference type="SUPFAM" id="SSF82649">
    <property type="entry name" value="SufE/NifU"/>
    <property type="match status" value="1"/>
</dbReference>
<dbReference type="Pfam" id="PF10437">
    <property type="entry name" value="Lip_prot_lig_C"/>
    <property type="match status" value="1"/>
</dbReference>
<comment type="similarity">
    <text evidence="3">Belongs to the LplA family.</text>
</comment>
<comment type="caution">
    <text evidence="10">The sequence shown here is derived from an EMBL/GenBank/DDBJ whole genome shotgun (WGS) entry which is preliminary data.</text>
</comment>
<keyword evidence="5 10" id="KW-0436">Ligase</keyword>
<dbReference type="SUPFAM" id="SSF55681">
    <property type="entry name" value="Class II aaRS and biotin synthetases"/>
    <property type="match status" value="1"/>
</dbReference>
<accession>A0ABQ7J5S0</accession>
<evidence type="ECO:0000256" key="3">
    <source>
        <dbReference type="ARBA" id="ARBA00008242"/>
    </source>
</evidence>
<dbReference type="InterPro" id="IPR019491">
    <property type="entry name" value="Lipoate_protein_ligase_C"/>
</dbReference>
<comment type="pathway">
    <text evidence="2">Protein modification; protein lipoylation via exogenous pathway; protein N(6)-(lipoyl)lysine from lipoate: step 1/2.</text>
</comment>
<dbReference type="GO" id="GO:0016874">
    <property type="term" value="F:ligase activity"/>
    <property type="evidence" value="ECO:0007669"/>
    <property type="project" value="UniProtKB-KW"/>
</dbReference>
<dbReference type="InterPro" id="IPR004143">
    <property type="entry name" value="BPL_LPL_catalytic"/>
</dbReference>
<keyword evidence="7" id="KW-0067">ATP-binding</keyword>
<evidence type="ECO:0000313" key="10">
    <source>
        <dbReference type="EMBL" id="KAF8819342.1"/>
    </source>
</evidence>
<dbReference type="Gene3D" id="3.30.930.10">
    <property type="entry name" value="Bira Bifunctional Protein, Domain 2"/>
    <property type="match status" value="1"/>
</dbReference>
<evidence type="ECO:0000256" key="8">
    <source>
        <dbReference type="ARBA" id="ARBA00048037"/>
    </source>
</evidence>
<sequence length="371" mass="42238">MSALTMPTRMRMFNSPLQRCFLNGKTGCSFSSTAALYVAHKNNIYTNLAFENYLIEKQGITQHILFLWRNDKTVVIGRHQNPWSECNISRMQQDNVNLCRRYSGGGTVYQDLGNTCFTFLSPKHQFDIGNNNKIILAALLNGFGITGEVSGRNDLSFENRKFSGSAYKYLPNISLHHGTLMLDVDHAALAQYLTPHKLKLQSKGIDSVSSRVINLKTVNPSISHEKLLGAISEEFKKFYKLTDKELEVQFLYEDSSFFQEKIFKEHHAKLTSWDWNYGKTPSFSHKMETRFDWGTFEIFLTVENGVVKSGKIFSDCLYSDLVESLEAVLSGISYSAEDISKALKYVESNVAESLRTYVQEYSNWICSEISA</sequence>
<organism evidence="10 11">
    <name type="scientific">Cardiosporidium cionae</name>
    <dbReference type="NCBI Taxonomy" id="476202"/>
    <lineage>
        <taxon>Eukaryota</taxon>
        <taxon>Sar</taxon>
        <taxon>Alveolata</taxon>
        <taxon>Apicomplexa</taxon>
        <taxon>Aconoidasida</taxon>
        <taxon>Nephromycida</taxon>
        <taxon>Cardiosporidium</taxon>
    </lineage>
</organism>
<gene>
    <name evidence="10" type="ORF">IE077_001153</name>
</gene>
<dbReference type="PANTHER" id="PTHR12561:SF3">
    <property type="entry name" value="LIPOYLTRANSFERASE 1, MITOCHONDRIAL"/>
    <property type="match status" value="1"/>
</dbReference>
<name>A0ABQ7J5S0_9APIC</name>
<evidence type="ECO:0000256" key="4">
    <source>
        <dbReference type="ARBA" id="ARBA00012367"/>
    </source>
</evidence>
<evidence type="ECO:0000256" key="5">
    <source>
        <dbReference type="ARBA" id="ARBA00022598"/>
    </source>
</evidence>
<protein>
    <recommendedName>
        <fullName evidence="4">lipoate--protein ligase</fullName>
        <ecNumber evidence="4">6.3.1.20</ecNumber>
    </recommendedName>
</protein>
<evidence type="ECO:0000256" key="6">
    <source>
        <dbReference type="ARBA" id="ARBA00022741"/>
    </source>
</evidence>
<dbReference type="CDD" id="cd16443">
    <property type="entry name" value="LplA"/>
    <property type="match status" value="1"/>
</dbReference>
<dbReference type="PROSITE" id="PS51733">
    <property type="entry name" value="BPL_LPL_CATALYTIC"/>
    <property type="match status" value="1"/>
</dbReference>
<evidence type="ECO:0000256" key="7">
    <source>
        <dbReference type="ARBA" id="ARBA00022840"/>
    </source>
</evidence>
<dbReference type="NCBIfam" id="TIGR00545">
    <property type="entry name" value="lipoyltrans"/>
    <property type="match status" value="1"/>
</dbReference>
<evidence type="ECO:0000259" key="9">
    <source>
        <dbReference type="PROSITE" id="PS51733"/>
    </source>
</evidence>
<comment type="catalytic activity">
    <reaction evidence="8">
        <text>L-lysyl-[lipoyl-carrier protein] + (R)-lipoate + ATP = N(6)-[(R)-lipoyl]-L-lysyl-[lipoyl-carrier protein] + AMP + diphosphate + H(+)</text>
        <dbReference type="Rhea" id="RHEA:49288"/>
        <dbReference type="Rhea" id="RHEA-COMP:10500"/>
        <dbReference type="Rhea" id="RHEA-COMP:10502"/>
        <dbReference type="ChEBI" id="CHEBI:15378"/>
        <dbReference type="ChEBI" id="CHEBI:29969"/>
        <dbReference type="ChEBI" id="CHEBI:30616"/>
        <dbReference type="ChEBI" id="CHEBI:33019"/>
        <dbReference type="ChEBI" id="CHEBI:83088"/>
        <dbReference type="ChEBI" id="CHEBI:83099"/>
        <dbReference type="ChEBI" id="CHEBI:456215"/>
        <dbReference type="EC" id="6.3.1.20"/>
    </reaction>
</comment>
<keyword evidence="6" id="KW-0547">Nucleotide-binding</keyword>
<dbReference type="Pfam" id="PF21948">
    <property type="entry name" value="LplA-B_cat"/>
    <property type="match status" value="1"/>
</dbReference>
<comment type="pathway">
    <text evidence="1">Protein modification; protein lipoylation via exogenous pathway; protein N(6)-(lipoyl)lysine from lipoate: step 2/2.</text>
</comment>
<dbReference type="Gene3D" id="3.30.390.50">
    <property type="entry name" value="CO dehydrogenase flavoprotein, C-terminal domain"/>
    <property type="match status" value="1"/>
</dbReference>
<reference evidence="10 11" key="1">
    <citation type="journal article" date="2020" name="bioRxiv">
        <title>Metabolic contributions of an alphaproteobacterial endosymbiont in the apicomplexan Cardiosporidium cionae.</title>
        <authorList>
            <person name="Hunter E.S."/>
            <person name="Paight C.J."/>
            <person name="Lane C.E."/>
        </authorList>
    </citation>
    <scope>NUCLEOTIDE SEQUENCE [LARGE SCALE GENOMIC DNA]</scope>
    <source>
        <strain evidence="10">ESH_2018</strain>
    </source>
</reference>
<keyword evidence="11" id="KW-1185">Reference proteome</keyword>
<evidence type="ECO:0000256" key="2">
    <source>
        <dbReference type="ARBA" id="ARBA00005124"/>
    </source>
</evidence>
<evidence type="ECO:0000313" key="11">
    <source>
        <dbReference type="Proteomes" id="UP000823046"/>
    </source>
</evidence>
<dbReference type="Proteomes" id="UP000823046">
    <property type="component" value="Unassembled WGS sequence"/>
</dbReference>
<dbReference type="PANTHER" id="PTHR12561">
    <property type="entry name" value="LIPOATE-PROTEIN LIGASE"/>
    <property type="match status" value="1"/>
</dbReference>
<evidence type="ECO:0000256" key="1">
    <source>
        <dbReference type="ARBA" id="ARBA00005085"/>
    </source>
</evidence>
<proteinExistence type="inferred from homology"/>
<dbReference type="InterPro" id="IPR045864">
    <property type="entry name" value="aa-tRNA-synth_II/BPL/LPL"/>
</dbReference>
<feature type="domain" description="BPL/LPL catalytic" evidence="9">
    <location>
        <begin position="59"/>
        <end position="243"/>
    </location>
</feature>
<dbReference type="EMBL" id="JADAQX010000806">
    <property type="protein sequence ID" value="KAF8819342.1"/>
    <property type="molecule type" value="Genomic_DNA"/>
</dbReference>
<dbReference type="EC" id="6.3.1.20" evidence="4"/>
<dbReference type="InterPro" id="IPR004562">
    <property type="entry name" value="LipoylTrfase_LipoateP_Ligase"/>
</dbReference>